<evidence type="ECO:0000313" key="8">
    <source>
        <dbReference type="Proteomes" id="UP000316727"/>
    </source>
</evidence>
<name>A0A501WE62_9BACT</name>
<keyword evidence="3" id="KW-0378">Hydrolase</keyword>
<comment type="caution">
    <text evidence="7">The sequence shown here is derived from an EMBL/GenBank/DDBJ whole genome shotgun (WGS) entry which is preliminary data.</text>
</comment>
<dbReference type="InterPro" id="IPR013783">
    <property type="entry name" value="Ig-like_fold"/>
</dbReference>
<evidence type="ECO:0000256" key="1">
    <source>
        <dbReference type="ARBA" id="ARBA00022670"/>
    </source>
</evidence>
<feature type="domain" description="IPT/TIG" evidence="6">
    <location>
        <begin position="210"/>
        <end position="311"/>
    </location>
</feature>
<evidence type="ECO:0000313" key="7">
    <source>
        <dbReference type="EMBL" id="TPE45461.1"/>
    </source>
</evidence>
<sequence length="715" mass="78738">MVNLYAFVPASMRAVLLLLLTLVSSHVLASGNPHMIPIPLQERVQQAAYVVEGEVVRQESFWDARHENIYTSNIIKVYKSFKGEVQAEEIEVITEGGTVGLQKHVFSTALKLRPGQQGMFFLAQQQLVQRSPGNMPLSARAYGSEQGFVQYDTQRKTAHGVFDTYPSVQELYNRVTERTGRKFRVVAANQKLQATAVQEGQKREQGVAAVPLITSFTPTTGSAGTGAILTINGTGFGSSRGNGSVEFLNADDGGQTYIKPLASEYISWSDRRITMYIPSVSEDEGTPGAGPIRVTNDSGESTISATSLQITYAYSNIGFEGEAFKPILTGPNGEGGYSILFAESMDDRLAAKEGFRRAVNSWVCVSGINWVLGGPTSIDASKEDKASVIRFASQSVVGESVLARTISRYQGCGNETDTIFWVTEFDMEINNAIQWQYGPGGPNPEQFDFETVMLHELGHAHQLGHVNISRAVMFYAIEYAQLERDLSPLDIEGANLVMANSVAQGATLDDYRCRMPEPMVPSSSSECDLAPEILTLEARFSNTSTVQVNWVTRGEENIADFVVQRSHDGIEWEDVATVPAEGPGNGQDLEYAYADNNPLRGQSYYRLEVVYRGGDLSYSPRVVVVNPSDLQVFRYYPNPVGGDDTQLTVSYLVSRRTTMQAKLYNTKGQLVRNYELEFSSGSSDYVLDLGDLPSGMYLLKWEESNKSGTERILRL</sequence>
<dbReference type="SUPFAM" id="SSF55486">
    <property type="entry name" value="Metalloproteases ('zincins'), catalytic domain"/>
    <property type="match status" value="1"/>
</dbReference>
<dbReference type="GO" id="GO:0006508">
    <property type="term" value="P:proteolysis"/>
    <property type="evidence" value="ECO:0007669"/>
    <property type="project" value="UniProtKB-KW"/>
</dbReference>
<dbReference type="Gene3D" id="3.40.390.10">
    <property type="entry name" value="Collagenase (Catalytic Domain)"/>
    <property type="match status" value="1"/>
</dbReference>
<dbReference type="CDD" id="cd00603">
    <property type="entry name" value="IPT_PCSR"/>
    <property type="match status" value="1"/>
</dbReference>
<dbReference type="Proteomes" id="UP000316727">
    <property type="component" value="Unassembled WGS sequence"/>
</dbReference>
<evidence type="ECO:0000256" key="4">
    <source>
        <dbReference type="ARBA" id="ARBA00022833"/>
    </source>
</evidence>
<evidence type="ECO:0000256" key="5">
    <source>
        <dbReference type="SAM" id="SignalP"/>
    </source>
</evidence>
<dbReference type="InterPro" id="IPR002909">
    <property type="entry name" value="IPT_dom"/>
</dbReference>
<proteinExistence type="predicted"/>
<dbReference type="OrthoDB" id="7574679at2"/>
<dbReference type="GO" id="GO:0031012">
    <property type="term" value="C:extracellular matrix"/>
    <property type="evidence" value="ECO:0007669"/>
    <property type="project" value="InterPro"/>
</dbReference>
<dbReference type="EMBL" id="VFRQ01000002">
    <property type="protein sequence ID" value="TPE45461.1"/>
    <property type="molecule type" value="Genomic_DNA"/>
</dbReference>
<feature type="chain" id="PRO_5021334379" evidence="5">
    <location>
        <begin position="30"/>
        <end position="715"/>
    </location>
</feature>
<accession>A0A501WE62</accession>
<keyword evidence="8" id="KW-1185">Reference proteome</keyword>
<keyword evidence="5" id="KW-0732">Signal</keyword>
<dbReference type="Gene3D" id="2.60.40.10">
    <property type="entry name" value="Immunoglobulins"/>
    <property type="match status" value="1"/>
</dbReference>
<gene>
    <name evidence="7" type="ORF">FJM65_05375</name>
</gene>
<dbReference type="Pfam" id="PF18962">
    <property type="entry name" value="Por_Secre_tail"/>
    <property type="match status" value="1"/>
</dbReference>
<dbReference type="AlphaFoldDB" id="A0A501WE62"/>
<organism evidence="7 8">
    <name type="scientific">Pontibacter mangrovi</name>
    <dbReference type="NCBI Taxonomy" id="2589816"/>
    <lineage>
        <taxon>Bacteria</taxon>
        <taxon>Pseudomonadati</taxon>
        <taxon>Bacteroidota</taxon>
        <taxon>Cytophagia</taxon>
        <taxon>Cytophagales</taxon>
        <taxon>Hymenobacteraceae</taxon>
        <taxon>Pontibacter</taxon>
    </lineage>
</organism>
<protein>
    <submittedName>
        <fullName evidence="7">T9SS type A sorting domain-containing protein</fullName>
    </submittedName>
</protein>
<dbReference type="GO" id="GO:0008270">
    <property type="term" value="F:zinc ion binding"/>
    <property type="evidence" value="ECO:0007669"/>
    <property type="project" value="InterPro"/>
</dbReference>
<dbReference type="SMART" id="SM00429">
    <property type="entry name" value="IPT"/>
    <property type="match status" value="1"/>
</dbReference>
<dbReference type="InterPro" id="IPR014756">
    <property type="entry name" value="Ig_E-set"/>
</dbReference>
<dbReference type="GO" id="GO:0004222">
    <property type="term" value="F:metalloendopeptidase activity"/>
    <property type="evidence" value="ECO:0007669"/>
    <property type="project" value="InterPro"/>
</dbReference>
<evidence type="ECO:0000256" key="2">
    <source>
        <dbReference type="ARBA" id="ARBA00022723"/>
    </source>
</evidence>
<evidence type="ECO:0000256" key="3">
    <source>
        <dbReference type="ARBA" id="ARBA00022801"/>
    </source>
</evidence>
<dbReference type="RefSeq" id="WP_140620193.1">
    <property type="nucleotide sequence ID" value="NZ_VFRQ01000002.1"/>
</dbReference>
<dbReference type="InterPro" id="IPR026444">
    <property type="entry name" value="Secre_tail"/>
</dbReference>
<dbReference type="Pfam" id="PF01833">
    <property type="entry name" value="TIG"/>
    <property type="match status" value="1"/>
</dbReference>
<feature type="signal peptide" evidence="5">
    <location>
        <begin position="1"/>
        <end position="29"/>
    </location>
</feature>
<dbReference type="InterPro" id="IPR001818">
    <property type="entry name" value="Pept_M10_metallopeptidase"/>
</dbReference>
<dbReference type="Pfam" id="PF00413">
    <property type="entry name" value="Peptidase_M10"/>
    <property type="match status" value="1"/>
</dbReference>
<dbReference type="SUPFAM" id="SSF81296">
    <property type="entry name" value="E set domains"/>
    <property type="match status" value="1"/>
</dbReference>
<reference evidence="7 8" key="1">
    <citation type="submission" date="2019-06" db="EMBL/GenBank/DDBJ databases">
        <title>A novel bacterium of genus Pontibacter, isolated from marine sediment.</title>
        <authorList>
            <person name="Huang H."/>
            <person name="Mo K."/>
            <person name="Hu Y."/>
        </authorList>
    </citation>
    <scope>NUCLEOTIDE SEQUENCE [LARGE SCALE GENOMIC DNA]</scope>
    <source>
        <strain evidence="7 8">HB172049</strain>
    </source>
</reference>
<keyword evidence="1" id="KW-0645">Protease</keyword>
<keyword evidence="4" id="KW-0862">Zinc</keyword>
<dbReference type="InterPro" id="IPR024079">
    <property type="entry name" value="MetalloPept_cat_dom_sf"/>
</dbReference>
<evidence type="ECO:0000259" key="6">
    <source>
        <dbReference type="SMART" id="SM00429"/>
    </source>
</evidence>
<keyword evidence="2" id="KW-0479">Metal-binding</keyword>
<dbReference type="NCBIfam" id="TIGR04183">
    <property type="entry name" value="Por_Secre_tail"/>
    <property type="match status" value="1"/>
</dbReference>